<name>A0ABM9CJ16_9BACL</name>
<dbReference type="Pfam" id="PF03845">
    <property type="entry name" value="Spore_permease"/>
    <property type="match status" value="1"/>
</dbReference>
<dbReference type="Proteomes" id="UP000838821">
    <property type="component" value="Unassembled WGS sequence"/>
</dbReference>
<keyword evidence="10" id="KW-1185">Reference proteome</keyword>
<dbReference type="Gene3D" id="1.20.1740.10">
    <property type="entry name" value="Amino acid/polyamine transporter I"/>
    <property type="match status" value="1"/>
</dbReference>
<evidence type="ECO:0000256" key="8">
    <source>
        <dbReference type="SAM" id="Phobius"/>
    </source>
</evidence>
<evidence type="ECO:0000256" key="6">
    <source>
        <dbReference type="ARBA" id="ARBA00022989"/>
    </source>
</evidence>
<dbReference type="RefSeq" id="WP_236289937.1">
    <property type="nucleotide sequence ID" value="NZ_CAKMMW010000012.1"/>
</dbReference>
<evidence type="ECO:0000313" key="9">
    <source>
        <dbReference type="EMBL" id="CAH1213675.1"/>
    </source>
</evidence>
<dbReference type="PANTHER" id="PTHR34975">
    <property type="entry name" value="SPORE GERMINATION PROTEIN A2"/>
    <property type="match status" value="1"/>
</dbReference>
<feature type="transmembrane region" description="Helical" evidence="8">
    <location>
        <begin position="245"/>
        <end position="270"/>
    </location>
</feature>
<feature type="transmembrane region" description="Helical" evidence="8">
    <location>
        <begin position="75"/>
        <end position="98"/>
    </location>
</feature>
<feature type="transmembrane region" description="Helical" evidence="8">
    <location>
        <begin position="172"/>
        <end position="196"/>
    </location>
</feature>
<dbReference type="EMBL" id="CAKMMW010000012">
    <property type="protein sequence ID" value="CAH1213675.1"/>
    <property type="molecule type" value="Genomic_DNA"/>
</dbReference>
<proteinExistence type="inferred from homology"/>
<dbReference type="PANTHER" id="PTHR34975:SF2">
    <property type="entry name" value="SPORE GERMINATION PROTEIN A2"/>
    <property type="match status" value="1"/>
</dbReference>
<keyword evidence="6 8" id="KW-1133">Transmembrane helix</keyword>
<feature type="transmembrane region" description="Helical" evidence="8">
    <location>
        <begin position="328"/>
        <end position="347"/>
    </location>
</feature>
<feature type="transmembrane region" description="Helical" evidence="8">
    <location>
        <begin position="34"/>
        <end position="55"/>
    </location>
</feature>
<keyword evidence="5 8" id="KW-0812">Transmembrane</keyword>
<feature type="transmembrane region" description="Helical" evidence="8">
    <location>
        <begin position="208"/>
        <end position="233"/>
    </location>
</feature>
<feature type="transmembrane region" description="Helical" evidence="8">
    <location>
        <begin position="299"/>
        <end position="316"/>
    </location>
</feature>
<evidence type="ECO:0000256" key="7">
    <source>
        <dbReference type="ARBA" id="ARBA00023136"/>
    </source>
</evidence>
<sequence length="357" mass="40452">MTRVQLFAFILQTQIGIAVLSFPYDLHKAAGVDGWISVLVAGACVQLILVAYALLCQRFPRQNLYQFVPLIVGKWFGNVINVVYILHFTFTSCLILLMEMTFVELWILPHTNPGLIIVANFIVCLYMAKENIRIIARYNVLITLLIIVMLAIMMTNFSTMDYRYLLPVGQEGLHAILLGVKSSLLSFLGFEVVLVLNSDIQAKGKSLIPPILWANGLATAFFLIMVLICYLNFSPESINYIPQPVPYYLNGISLPFLERLDLLFLSIWLVKVTSTQISYLYSAGKGLGYLFHRHEHSKAIYYLVPLVCLTGIFWRSENQVQFLEQITQYDSFIILGIPIVLLLIAWLSGERGQMPPV</sequence>
<evidence type="ECO:0000256" key="5">
    <source>
        <dbReference type="ARBA" id="ARBA00022692"/>
    </source>
</evidence>
<feature type="transmembrane region" description="Helical" evidence="8">
    <location>
        <begin position="110"/>
        <end position="128"/>
    </location>
</feature>
<dbReference type="InterPro" id="IPR004761">
    <property type="entry name" value="Spore_GerAB"/>
</dbReference>
<comment type="caution">
    <text evidence="9">The sequence shown here is derived from an EMBL/GenBank/DDBJ whole genome shotgun (WGS) entry which is preliminary data.</text>
</comment>
<evidence type="ECO:0000256" key="1">
    <source>
        <dbReference type="ARBA" id="ARBA00004141"/>
    </source>
</evidence>
<protein>
    <submittedName>
        <fullName evidence="9">Spore germination protein YndE</fullName>
    </submittedName>
</protein>
<accession>A0ABM9CJ16</accession>
<evidence type="ECO:0000256" key="3">
    <source>
        <dbReference type="ARBA" id="ARBA00022448"/>
    </source>
</evidence>
<gene>
    <name evidence="9" type="primary">yndE_12</name>
    <name evidence="9" type="ORF">PAECIP111891_04009</name>
</gene>
<dbReference type="NCBIfam" id="TIGR00912">
    <property type="entry name" value="2A0309"/>
    <property type="match status" value="1"/>
</dbReference>
<reference evidence="9" key="1">
    <citation type="submission" date="2022-01" db="EMBL/GenBank/DDBJ databases">
        <authorList>
            <person name="Criscuolo A."/>
        </authorList>
    </citation>
    <scope>NUCLEOTIDE SEQUENCE</scope>
    <source>
        <strain evidence="9">CIP111891</strain>
    </source>
</reference>
<keyword evidence="4" id="KW-0309">Germination</keyword>
<comment type="similarity">
    <text evidence="2">Belongs to the amino acid-polyamine-organocation (APC) superfamily. Spore germination protein (SGP) (TC 2.A.3.9) family.</text>
</comment>
<feature type="transmembrane region" description="Helical" evidence="8">
    <location>
        <begin position="140"/>
        <end position="160"/>
    </location>
</feature>
<organism evidence="9 10">
    <name type="scientific">Paenibacillus allorhizoplanae</name>
    <dbReference type="NCBI Taxonomy" id="2905648"/>
    <lineage>
        <taxon>Bacteria</taxon>
        <taxon>Bacillati</taxon>
        <taxon>Bacillota</taxon>
        <taxon>Bacilli</taxon>
        <taxon>Bacillales</taxon>
        <taxon>Paenibacillaceae</taxon>
        <taxon>Paenibacillus</taxon>
    </lineage>
</organism>
<keyword evidence="7 8" id="KW-0472">Membrane</keyword>
<keyword evidence="3" id="KW-0813">Transport</keyword>
<comment type="subcellular location">
    <subcellularLocation>
        <location evidence="1">Membrane</location>
        <topology evidence="1">Multi-pass membrane protein</topology>
    </subcellularLocation>
</comment>
<evidence type="ECO:0000313" key="10">
    <source>
        <dbReference type="Proteomes" id="UP000838821"/>
    </source>
</evidence>
<evidence type="ECO:0000256" key="2">
    <source>
        <dbReference type="ARBA" id="ARBA00007998"/>
    </source>
</evidence>
<evidence type="ECO:0000256" key="4">
    <source>
        <dbReference type="ARBA" id="ARBA00022544"/>
    </source>
</evidence>